<protein>
    <recommendedName>
        <fullName evidence="3">DDE Tnp4 domain-containing protein</fullName>
    </recommendedName>
</protein>
<evidence type="ECO:0000313" key="5">
    <source>
        <dbReference type="Proteomes" id="UP001353858"/>
    </source>
</evidence>
<evidence type="ECO:0000313" key="4">
    <source>
        <dbReference type="EMBL" id="KAK4879672.1"/>
    </source>
</evidence>
<gene>
    <name evidence="4" type="ORF">RN001_007818</name>
</gene>
<dbReference type="GO" id="GO:0046872">
    <property type="term" value="F:metal ion binding"/>
    <property type="evidence" value="ECO:0007669"/>
    <property type="project" value="UniProtKB-KW"/>
</dbReference>
<dbReference type="InterPro" id="IPR027806">
    <property type="entry name" value="HARBI1_dom"/>
</dbReference>
<sequence length="154" mass="17846">MPLPTKNDFQKIETEFWEKWNMPNCVGSIDGKHIRIKSPQHSGSLLFNYKEYFSIVLLAIVDSNYKFIAIDVGSYGKEGDSNIFKKSEMGKKIQNNTFNFPEPKKLPGTNVILPHFLIGDEAFAFDTFIMKPYSQRTARHDNQKDIFNYRLSRA</sequence>
<accession>A0AAN7P8V1</accession>
<evidence type="ECO:0000256" key="1">
    <source>
        <dbReference type="ARBA" id="ARBA00001968"/>
    </source>
</evidence>
<keyword evidence="2" id="KW-0479">Metal-binding</keyword>
<evidence type="ECO:0000256" key="2">
    <source>
        <dbReference type="ARBA" id="ARBA00022723"/>
    </source>
</evidence>
<comment type="caution">
    <text evidence="4">The sequence shown here is derived from an EMBL/GenBank/DDBJ whole genome shotgun (WGS) entry which is preliminary data.</text>
</comment>
<name>A0AAN7P8V1_9COLE</name>
<reference evidence="5" key="1">
    <citation type="submission" date="2023-01" db="EMBL/GenBank/DDBJ databases">
        <title>Key to firefly adult light organ development and bioluminescence: homeobox transcription factors regulate luciferase expression and transportation to peroxisome.</title>
        <authorList>
            <person name="Fu X."/>
        </authorList>
    </citation>
    <scope>NUCLEOTIDE SEQUENCE [LARGE SCALE GENOMIC DNA]</scope>
</reference>
<evidence type="ECO:0000259" key="3">
    <source>
        <dbReference type="Pfam" id="PF13359"/>
    </source>
</evidence>
<dbReference type="EMBL" id="JARPUR010000003">
    <property type="protein sequence ID" value="KAK4879672.1"/>
    <property type="molecule type" value="Genomic_DNA"/>
</dbReference>
<comment type="cofactor">
    <cofactor evidence="1">
        <name>a divalent metal cation</name>
        <dbReference type="ChEBI" id="CHEBI:60240"/>
    </cofactor>
</comment>
<dbReference type="Pfam" id="PF13359">
    <property type="entry name" value="DDE_Tnp_4"/>
    <property type="match status" value="1"/>
</dbReference>
<feature type="domain" description="DDE Tnp4" evidence="3">
    <location>
        <begin position="29"/>
        <end position="154"/>
    </location>
</feature>
<dbReference type="Proteomes" id="UP001353858">
    <property type="component" value="Unassembled WGS sequence"/>
</dbReference>
<proteinExistence type="predicted"/>
<keyword evidence="5" id="KW-1185">Reference proteome</keyword>
<dbReference type="AlphaFoldDB" id="A0AAN7P8V1"/>
<organism evidence="4 5">
    <name type="scientific">Aquatica leii</name>
    <dbReference type="NCBI Taxonomy" id="1421715"/>
    <lineage>
        <taxon>Eukaryota</taxon>
        <taxon>Metazoa</taxon>
        <taxon>Ecdysozoa</taxon>
        <taxon>Arthropoda</taxon>
        <taxon>Hexapoda</taxon>
        <taxon>Insecta</taxon>
        <taxon>Pterygota</taxon>
        <taxon>Neoptera</taxon>
        <taxon>Endopterygota</taxon>
        <taxon>Coleoptera</taxon>
        <taxon>Polyphaga</taxon>
        <taxon>Elateriformia</taxon>
        <taxon>Elateroidea</taxon>
        <taxon>Lampyridae</taxon>
        <taxon>Luciolinae</taxon>
        <taxon>Aquatica</taxon>
    </lineage>
</organism>